<organism evidence="1 2">
    <name type="scientific">Enterobacter asburiae</name>
    <dbReference type="NCBI Taxonomy" id="61645"/>
    <lineage>
        <taxon>Bacteria</taxon>
        <taxon>Pseudomonadati</taxon>
        <taxon>Pseudomonadota</taxon>
        <taxon>Gammaproteobacteria</taxon>
        <taxon>Enterobacterales</taxon>
        <taxon>Enterobacteriaceae</taxon>
        <taxon>Enterobacter</taxon>
        <taxon>Enterobacter cloacae complex</taxon>
    </lineage>
</organism>
<sequence>MLHDEQELLDYLTENYSDRKSPAKKEWTFQEHFNLIPEDLEDMLLDLFIRYGIEYSNFVMDHYFEPELFWFQFRLRKKFRDRQYKPLSTGGCKVAENERVAVGFWGRGNAYYNEKRMVSSALQPRL</sequence>
<accession>A0A376FE08</accession>
<dbReference type="EMBL" id="UFYI01000007">
    <property type="protein sequence ID" value="STD22713.1"/>
    <property type="molecule type" value="Genomic_DNA"/>
</dbReference>
<dbReference type="Pfam" id="PF07377">
    <property type="entry name" value="DUF1493"/>
    <property type="match status" value="1"/>
</dbReference>
<name>A0A376FE08_ENTAS</name>
<evidence type="ECO:0000313" key="1">
    <source>
        <dbReference type="EMBL" id="STD22713.1"/>
    </source>
</evidence>
<dbReference type="Proteomes" id="UP000255163">
    <property type="component" value="Unassembled WGS sequence"/>
</dbReference>
<dbReference type="AlphaFoldDB" id="A0A376FE08"/>
<proteinExistence type="predicted"/>
<reference evidence="1 2" key="1">
    <citation type="submission" date="2018-06" db="EMBL/GenBank/DDBJ databases">
        <authorList>
            <consortium name="Pathogen Informatics"/>
            <person name="Doyle S."/>
        </authorList>
    </citation>
    <scope>NUCLEOTIDE SEQUENCE [LARGE SCALE GENOMIC DNA]</scope>
    <source>
        <strain evidence="1 2">NCTC12123</strain>
    </source>
</reference>
<evidence type="ECO:0000313" key="2">
    <source>
        <dbReference type="Proteomes" id="UP000255163"/>
    </source>
</evidence>
<protein>
    <submittedName>
        <fullName evidence="1">Protein of uncharacterized function (DUF1493)</fullName>
    </submittedName>
</protein>
<gene>
    <name evidence="1" type="ORF">NCTC12123_03430</name>
</gene>
<dbReference type="InterPro" id="IPR010862">
    <property type="entry name" value="DUF1493"/>
</dbReference>